<reference evidence="4" key="1">
    <citation type="submission" date="2016-10" db="EMBL/GenBank/DDBJ databases">
        <authorList>
            <person name="Varghese N."/>
            <person name="Submissions S."/>
        </authorList>
    </citation>
    <scope>NUCLEOTIDE SEQUENCE [LARGE SCALE GENOMIC DNA]</scope>
    <source>
        <strain evidence="4">CGMCC 4.3568</strain>
    </source>
</reference>
<sequence length="1037" mass="112627">MSTALPDRVGFRAAGGLLVRAVAEGELKLPPWPTLTATGADAVTAWVDWLREVWEVEAVRDAIGLASPVLADRVHNLCGAQVASERESRRVVLSVLRYLARLTGRPTPNGLFAGVTAARFDADPSQRWGDDHRADAAADAGWLAEVIRRLEGQAEILERLVLVANSTLMVRGERLVVPYQPTVNHRGTGAVEVELRYTGPVRAAVRAARTPIPFDDMREQVQAEFPSTAGSTVTGLLATLVARRVLVTNLHAPSTEPDALGHLVRELATVGEAATERCMTLNDIHDMLRRHRNSPAEARRRLRTDAAASMSRLAPSRRSPVTVDLRLDLDVVLPSAVAREAERAALVLARLTSRASSTAAWADFHRRFYQRFGTGAQVPLLEVIADSGIGWPDGYPGTSGVVTRPQQTPRDERLLALAQAAALDGQQEVVLGERLIAELELAPVHSMRLPSHLELCARVDSPSLQALKQGNFQLVVTSVSRSAGVVSGRFLHLFDEHDRRMLITPLAPPASDGVIQAQLSFPPLDPATAHVARSAQVLPTIVSLAEHRDTAASTAVLTAADLAVSCDSDRLYLTAPALGARVEAWGLHALNLRKHTPPLARLLVELTRAHCAEVTDFDWGTAATLPFLPRLRFGRIVLSPARWRLAAADLPDRTSSWATWDSALAEWRTRRRLPQAVFLVDGDWRLPLDLVEDAHRVLLREHLGTHPHAVLEEGPAEDAAGWLDGRAHDVVVPMASCQPQATTRPPRPTPQRIVRPGEHGLSPGGSPMLFAKLYGDPQRHNTVLAKHLPALLAEWGDAQPRWWFLRFREGNEHYLRLRISLLSTEPVVFGEAAGRVSAWADRLRRLGLLRDIAFATSYPETGRWGSGAALSAVEAFFTADSRAVLAELAWPARPHDHALAAANFAAIAVAFMGGTEAGMRWLVDHVPAKPPTVVPRPVFTEAQCLADPSENFRALRSTPGAASVVATWAERAQTVAAYRAHLSGAEAEGVDPDAALGSLLHTHFLRAYGIEPDDKAVCLYLARTAALTFAARTGGPR</sequence>
<feature type="domain" description="Thiopeptide-type bacteriocin biosynthesis" evidence="2">
    <location>
        <begin position="769"/>
        <end position="1025"/>
    </location>
</feature>
<feature type="domain" description="Lantibiotic dehydratase N-terminal" evidence="1">
    <location>
        <begin position="57"/>
        <end position="699"/>
    </location>
</feature>
<dbReference type="Pfam" id="PF04738">
    <property type="entry name" value="Lant_dehydr_N"/>
    <property type="match status" value="1"/>
</dbReference>
<dbReference type="EMBL" id="FOKG01000036">
    <property type="protein sequence ID" value="SFB63609.1"/>
    <property type="molecule type" value="Genomic_DNA"/>
</dbReference>
<accession>A0A1I1CLM6</accession>
<evidence type="ECO:0000313" key="4">
    <source>
        <dbReference type="Proteomes" id="UP000243799"/>
    </source>
</evidence>
<dbReference type="AlphaFoldDB" id="A0A1I1CLM6"/>
<dbReference type="STRING" id="490629.SAMN05216266_13618"/>
<evidence type="ECO:0000259" key="1">
    <source>
        <dbReference type="Pfam" id="PF04738"/>
    </source>
</evidence>
<evidence type="ECO:0000313" key="3">
    <source>
        <dbReference type="EMBL" id="SFB63609.1"/>
    </source>
</evidence>
<gene>
    <name evidence="3" type="ORF">SAMN05216266_13618</name>
</gene>
<keyword evidence="4" id="KW-1185">Reference proteome</keyword>
<dbReference type="InterPro" id="IPR023809">
    <property type="entry name" value="Thiopep_bacteriocin_synth_dom"/>
</dbReference>
<dbReference type="Proteomes" id="UP000243799">
    <property type="component" value="Unassembled WGS sequence"/>
</dbReference>
<organism evidence="3 4">
    <name type="scientific">Amycolatopsis marina</name>
    <dbReference type="NCBI Taxonomy" id="490629"/>
    <lineage>
        <taxon>Bacteria</taxon>
        <taxon>Bacillati</taxon>
        <taxon>Actinomycetota</taxon>
        <taxon>Actinomycetes</taxon>
        <taxon>Pseudonocardiales</taxon>
        <taxon>Pseudonocardiaceae</taxon>
        <taxon>Amycolatopsis</taxon>
    </lineage>
</organism>
<dbReference type="RefSeq" id="WP_177242877.1">
    <property type="nucleotide sequence ID" value="NZ_FOKG01000036.1"/>
</dbReference>
<dbReference type="NCBIfam" id="TIGR03891">
    <property type="entry name" value="thiopep_ocin"/>
    <property type="match status" value="1"/>
</dbReference>
<evidence type="ECO:0000259" key="2">
    <source>
        <dbReference type="Pfam" id="PF14028"/>
    </source>
</evidence>
<proteinExistence type="predicted"/>
<protein>
    <submittedName>
        <fullName evidence="3">Thiopeptide-type bacteriocin biosynthesis domain-containing protein</fullName>
    </submittedName>
</protein>
<name>A0A1I1CLM6_9PSEU</name>
<dbReference type="Pfam" id="PF14028">
    <property type="entry name" value="Lant_dehydr_C"/>
    <property type="match status" value="1"/>
</dbReference>
<dbReference type="InterPro" id="IPR006827">
    <property type="entry name" value="Lant_deHydtase_N"/>
</dbReference>